<sequence length="390" mass="45876">MTDYTFSEARRQNQVLKDQAYSLMNNLNFGKSPPKSRSQIKLSPSKRSPRKAPKLPYEDTLDPHGSTSPPRKPHLESPTRNQLRSVSQSNFFDEFKEKVYEIRNTQYSPQKIRDNERRDAFAPSKRSEDLFLLKIERQNERVDELEATVRQLKLQNLQLELSNESLRARADGDKGDLRRLKQELEQKESQLRHDYEVKERHLRQEFDQRERKMRQQWEILQQAQSSGRDFLVYLPQQQPLLPRQTAKPQTVANGLQLSFAQKNRSGQLELENEILRKDVRQLNARLDASNALRTNHTLKLRAKLATSMDIIRYYVNKDEEPNEWYDFGDSTQELLLGETSQTMELLKELAPRRTEKRKSLRAYCTAVLFIVRMKKDASGRNLSDQISETR</sequence>
<keyword evidence="4" id="KW-1185">Reference proteome</keyword>
<feature type="compositionally biased region" description="Polar residues" evidence="2">
    <location>
        <begin position="78"/>
        <end position="88"/>
    </location>
</feature>
<gene>
    <name evidence="3" type="ORF">PUMCH_001816</name>
</gene>
<proteinExistence type="predicted"/>
<organism evidence="3 4">
    <name type="scientific">Australozyma saopauloensis</name>
    <dbReference type="NCBI Taxonomy" id="291208"/>
    <lineage>
        <taxon>Eukaryota</taxon>
        <taxon>Fungi</taxon>
        <taxon>Dikarya</taxon>
        <taxon>Ascomycota</taxon>
        <taxon>Saccharomycotina</taxon>
        <taxon>Pichiomycetes</taxon>
        <taxon>Metschnikowiaceae</taxon>
        <taxon>Australozyma</taxon>
    </lineage>
</organism>
<feature type="region of interest" description="Disordered" evidence="2">
    <location>
        <begin position="25"/>
        <end position="88"/>
    </location>
</feature>
<evidence type="ECO:0000313" key="4">
    <source>
        <dbReference type="Proteomes" id="UP001338582"/>
    </source>
</evidence>
<name>A0AAX4H7R4_9ASCO</name>
<feature type="coiled-coil region" evidence="1">
    <location>
        <begin position="265"/>
        <end position="292"/>
    </location>
</feature>
<evidence type="ECO:0000256" key="1">
    <source>
        <dbReference type="SAM" id="Coils"/>
    </source>
</evidence>
<evidence type="ECO:0000256" key="2">
    <source>
        <dbReference type="SAM" id="MobiDB-lite"/>
    </source>
</evidence>
<reference evidence="3 4" key="1">
    <citation type="submission" date="2023-10" db="EMBL/GenBank/DDBJ databases">
        <title>Draft Genome Sequence of Candida saopaulonensis from a very Premature Infant with Sepsis.</title>
        <authorList>
            <person name="Ning Y."/>
            <person name="Dai R."/>
            <person name="Xiao M."/>
            <person name="Xu Y."/>
            <person name="Yan Q."/>
            <person name="Zhang L."/>
        </authorList>
    </citation>
    <scope>NUCLEOTIDE SEQUENCE [LARGE SCALE GENOMIC DNA]</scope>
    <source>
        <strain evidence="3 4">19XY460</strain>
    </source>
</reference>
<accession>A0AAX4H7R4</accession>
<dbReference type="EMBL" id="CP138895">
    <property type="protein sequence ID" value="WPK24538.1"/>
    <property type="molecule type" value="Genomic_DNA"/>
</dbReference>
<evidence type="ECO:0000313" key="3">
    <source>
        <dbReference type="EMBL" id="WPK24538.1"/>
    </source>
</evidence>
<dbReference type="GeneID" id="88172881"/>
<dbReference type="AlphaFoldDB" id="A0AAX4H7R4"/>
<feature type="coiled-coil region" evidence="1">
    <location>
        <begin position="135"/>
        <end position="201"/>
    </location>
</feature>
<protein>
    <submittedName>
        <fullName evidence="3">Uncharacterized protein</fullName>
    </submittedName>
</protein>
<keyword evidence="1" id="KW-0175">Coiled coil</keyword>
<dbReference type="RefSeq" id="XP_062876921.1">
    <property type="nucleotide sequence ID" value="XM_063020851.1"/>
</dbReference>
<dbReference type="KEGG" id="asau:88172881"/>
<feature type="compositionally biased region" description="Polar residues" evidence="2">
    <location>
        <begin position="25"/>
        <end position="46"/>
    </location>
</feature>
<dbReference type="Proteomes" id="UP001338582">
    <property type="component" value="Chromosome 2"/>
</dbReference>